<dbReference type="AlphaFoldDB" id="A0A0A0LVQ1"/>
<proteinExistence type="predicted"/>
<evidence type="ECO:0000256" key="1">
    <source>
        <dbReference type="ARBA" id="ARBA00004123"/>
    </source>
</evidence>
<dbReference type="InterPro" id="IPR017887">
    <property type="entry name" value="TF_TCP_subgr"/>
</dbReference>
<accession>A0A0A0LVQ1</accession>
<evidence type="ECO:0000256" key="3">
    <source>
        <dbReference type="ARBA" id="ARBA00023015"/>
    </source>
</evidence>
<evidence type="ECO:0008006" key="12">
    <source>
        <dbReference type="Google" id="ProtNLM"/>
    </source>
</evidence>
<dbReference type="InterPro" id="IPR017888">
    <property type="entry name" value="CYC/TB1_R_domain"/>
</dbReference>
<keyword evidence="2" id="KW-0217">Developmental protein</keyword>
<keyword evidence="11" id="KW-1185">Reference proteome</keyword>
<dbReference type="GO" id="GO:0003700">
    <property type="term" value="F:DNA-binding transcription factor activity"/>
    <property type="evidence" value="ECO:0000318"/>
    <property type="project" value="GO_Central"/>
</dbReference>
<name>A0A0A0LVQ1_CUCSA</name>
<dbReference type="PANTHER" id="PTHR31072">
    <property type="entry name" value="TRANSCRIPTION FACTOR TCP4-RELATED"/>
    <property type="match status" value="1"/>
</dbReference>
<dbReference type="OrthoDB" id="1896834at2759"/>
<dbReference type="KEGG" id="csv:105434786"/>
<reference evidence="10 11" key="2">
    <citation type="journal article" date="2009" name="PLoS ONE">
        <title>An integrated genetic and cytogenetic map of the cucumber genome.</title>
        <authorList>
            <person name="Ren Y."/>
            <person name="Zhang Z."/>
            <person name="Liu J."/>
            <person name="Staub J.E."/>
            <person name="Han Y."/>
            <person name="Cheng Z."/>
            <person name="Li X."/>
            <person name="Lu J."/>
            <person name="Miao H."/>
            <person name="Kang H."/>
            <person name="Xie B."/>
            <person name="Gu X."/>
            <person name="Wang X."/>
            <person name="Du Y."/>
            <person name="Jin W."/>
            <person name="Huang S."/>
        </authorList>
    </citation>
    <scope>NUCLEOTIDE SEQUENCE [LARGE SCALE GENOMIC DNA]</scope>
    <source>
        <strain evidence="11">cv. 9930</strain>
    </source>
</reference>
<reference evidence="10 11" key="1">
    <citation type="journal article" date="2009" name="Nat. Genet.">
        <title>The genome of the cucumber, Cucumis sativus L.</title>
        <authorList>
            <person name="Huang S."/>
            <person name="Li R."/>
            <person name="Zhang Z."/>
            <person name="Li L."/>
            <person name="Gu X."/>
            <person name="Fan W."/>
            <person name="Lucas W.J."/>
            <person name="Wang X."/>
            <person name="Xie B."/>
            <person name="Ni P."/>
            <person name="Ren Y."/>
            <person name="Zhu H."/>
            <person name="Li J."/>
            <person name="Lin K."/>
            <person name="Jin W."/>
            <person name="Fei Z."/>
            <person name="Li G."/>
            <person name="Staub J."/>
            <person name="Kilian A."/>
            <person name="van der Vossen E.A."/>
            <person name="Wu Y."/>
            <person name="Guo J."/>
            <person name="He J."/>
            <person name="Jia Z."/>
            <person name="Ren Y."/>
            <person name="Tian G."/>
            <person name="Lu Y."/>
            <person name="Ruan J."/>
            <person name="Qian W."/>
            <person name="Wang M."/>
            <person name="Huang Q."/>
            <person name="Li B."/>
            <person name="Xuan Z."/>
            <person name="Cao J."/>
            <person name="Asan"/>
            <person name="Wu Z."/>
            <person name="Zhang J."/>
            <person name="Cai Q."/>
            <person name="Bai Y."/>
            <person name="Zhao B."/>
            <person name="Han Y."/>
            <person name="Li Y."/>
            <person name="Li X."/>
            <person name="Wang S."/>
            <person name="Shi Q."/>
            <person name="Liu S."/>
            <person name="Cho W.K."/>
            <person name="Kim J.Y."/>
            <person name="Xu Y."/>
            <person name="Heller-Uszynska K."/>
            <person name="Miao H."/>
            <person name="Cheng Z."/>
            <person name="Zhang S."/>
            <person name="Wu J."/>
            <person name="Yang Y."/>
            <person name="Kang H."/>
            <person name="Li M."/>
            <person name="Liang H."/>
            <person name="Ren X."/>
            <person name="Shi Z."/>
            <person name="Wen M."/>
            <person name="Jian M."/>
            <person name="Yang H."/>
            <person name="Zhang G."/>
            <person name="Yang Z."/>
            <person name="Chen R."/>
            <person name="Liu S."/>
            <person name="Li J."/>
            <person name="Ma L."/>
            <person name="Liu H."/>
            <person name="Zhou Y."/>
            <person name="Zhao J."/>
            <person name="Fang X."/>
            <person name="Li G."/>
            <person name="Fang L."/>
            <person name="Li Y."/>
            <person name="Liu D."/>
            <person name="Zheng H."/>
            <person name="Zhang Y."/>
            <person name="Qin N."/>
            <person name="Li Z."/>
            <person name="Yang G."/>
            <person name="Yang S."/>
            <person name="Bolund L."/>
            <person name="Kristiansen K."/>
            <person name="Zheng H."/>
            <person name="Li S."/>
            <person name="Zhang X."/>
            <person name="Yang H."/>
            <person name="Wang J."/>
            <person name="Sun R."/>
            <person name="Zhang B."/>
            <person name="Jiang S."/>
            <person name="Wang J."/>
            <person name="Du Y."/>
            <person name="Li S."/>
        </authorList>
    </citation>
    <scope>NUCLEOTIDE SEQUENCE [LARGE SCALE GENOMIC DNA]</scope>
    <source>
        <strain evidence="11">cv. 9930</strain>
    </source>
</reference>
<evidence type="ECO:0000259" key="9">
    <source>
        <dbReference type="PROSITE" id="PS51370"/>
    </source>
</evidence>
<evidence type="ECO:0000256" key="6">
    <source>
        <dbReference type="ARBA" id="ARBA00023242"/>
    </source>
</evidence>
<keyword evidence="6" id="KW-0539">Nucleus</keyword>
<dbReference type="GO" id="GO:0043565">
    <property type="term" value="F:sequence-specific DNA binding"/>
    <property type="evidence" value="ECO:0000318"/>
    <property type="project" value="GO_Central"/>
</dbReference>
<gene>
    <name evidence="10" type="ORF">Csa_1G042180</name>
</gene>
<feature type="compositionally biased region" description="Low complexity" evidence="7">
    <location>
        <begin position="281"/>
        <end position="302"/>
    </location>
</feature>
<comment type="subcellular location">
    <subcellularLocation>
        <location evidence="1">Nucleus</location>
    </subcellularLocation>
</comment>
<dbReference type="GO" id="GO:0005634">
    <property type="term" value="C:nucleus"/>
    <property type="evidence" value="ECO:0000318"/>
    <property type="project" value="GO_Central"/>
</dbReference>
<protein>
    <recommendedName>
        <fullName evidence="12">TCP domain-containing protein</fullName>
    </recommendedName>
</protein>
<evidence type="ECO:0000313" key="11">
    <source>
        <dbReference type="Proteomes" id="UP000029981"/>
    </source>
</evidence>
<dbReference type="STRING" id="3659.A0A0A0LVQ1"/>
<keyword evidence="3" id="KW-0805">Transcription regulation</keyword>
<dbReference type="Proteomes" id="UP000029981">
    <property type="component" value="Chromosome 1"/>
</dbReference>
<reference evidence="10 11" key="4">
    <citation type="journal article" date="2011" name="BMC Genomics">
        <title>RNA-Seq improves annotation of protein-coding genes in the cucumber genome.</title>
        <authorList>
            <person name="Li Z."/>
            <person name="Zhang Z."/>
            <person name="Yan P."/>
            <person name="Huang S."/>
            <person name="Fei Z."/>
            <person name="Lin K."/>
        </authorList>
    </citation>
    <scope>NUCLEOTIDE SEQUENCE [LARGE SCALE GENOMIC DNA]</scope>
    <source>
        <strain evidence="11">cv. 9930</strain>
    </source>
</reference>
<feature type="region of interest" description="Disordered" evidence="7">
    <location>
        <begin position="47"/>
        <end position="70"/>
    </location>
</feature>
<evidence type="ECO:0000259" key="8">
    <source>
        <dbReference type="PROSITE" id="PS51369"/>
    </source>
</evidence>
<dbReference type="PROSITE" id="PS51370">
    <property type="entry name" value="R"/>
    <property type="match status" value="1"/>
</dbReference>
<feature type="domain" description="TCP" evidence="8">
    <location>
        <begin position="109"/>
        <end position="167"/>
    </location>
</feature>
<dbReference type="GO" id="GO:2000032">
    <property type="term" value="P:regulation of secondary shoot formation"/>
    <property type="evidence" value="ECO:0000318"/>
    <property type="project" value="GO_Central"/>
</dbReference>
<evidence type="ECO:0000256" key="5">
    <source>
        <dbReference type="ARBA" id="ARBA00023163"/>
    </source>
</evidence>
<keyword evidence="5" id="KW-0804">Transcription</keyword>
<feature type="compositionally biased region" description="Polar residues" evidence="7">
    <location>
        <begin position="303"/>
        <end position="313"/>
    </location>
</feature>
<evidence type="ECO:0000313" key="10">
    <source>
        <dbReference type="EMBL" id="KGN64106.1"/>
    </source>
</evidence>
<feature type="compositionally biased region" description="Low complexity" evidence="7">
    <location>
        <begin position="55"/>
        <end position="66"/>
    </location>
</feature>
<organism evidence="10 11">
    <name type="scientific">Cucumis sativus</name>
    <name type="common">Cucumber</name>
    <dbReference type="NCBI Taxonomy" id="3659"/>
    <lineage>
        <taxon>Eukaryota</taxon>
        <taxon>Viridiplantae</taxon>
        <taxon>Streptophyta</taxon>
        <taxon>Embryophyta</taxon>
        <taxon>Tracheophyta</taxon>
        <taxon>Spermatophyta</taxon>
        <taxon>Magnoliopsida</taxon>
        <taxon>eudicotyledons</taxon>
        <taxon>Gunneridae</taxon>
        <taxon>Pentapetalae</taxon>
        <taxon>rosids</taxon>
        <taxon>fabids</taxon>
        <taxon>Cucurbitales</taxon>
        <taxon>Cucurbitaceae</taxon>
        <taxon>Benincaseae</taxon>
        <taxon>Cucumis</taxon>
    </lineage>
</organism>
<feature type="domain" description="R" evidence="9">
    <location>
        <begin position="238"/>
        <end position="255"/>
    </location>
</feature>
<reference evidence="10 11" key="3">
    <citation type="journal article" date="2010" name="BMC Genomics">
        <title>Transcriptome sequencing and comparative analysis of cucumber flowers with different sex types.</title>
        <authorList>
            <person name="Guo S."/>
            <person name="Zheng Y."/>
            <person name="Joung J.G."/>
            <person name="Liu S."/>
            <person name="Zhang Z."/>
            <person name="Crasta O.R."/>
            <person name="Sobral B.W."/>
            <person name="Xu Y."/>
            <person name="Huang S."/>
            <person name="Fei Z."/>
        </authorList>
    </citation>
    <scope>NUCLEOTIDE SEQUENCE [LARGE SCALE GENOMIC DNA]</scope>
    <source>
        <strain evidence="11">cv. 9930</strain>
    </source>
</reference>
<evidence type="ECO:0000256" key="4">
    <source>
        <dbReference type="ARBA" id="ARBA00023125"/>
    </source>
</evidence>
<evidence type="ECO:0000256" key="2">
    <source>
        <dbReference type="ARBA" id="ARBA00022473"/>
    </source>
</evidence>
<sequence>MFFSTNSSGNTKNVHDPFGNLSHDLDHSFHLPISFFPFPSPFEVDDDRDLNFTTNSPSNSSQNYNNNPPPIISTCNSPPIDNMSMVVMNSDQKMKKMMKKVPQRKRLSKKDRHSKITTAKGVRDRRMRLSLPVAKQFFGLQDMLGVDKGSKTVEWLLIQAKPEILKLATEKKNHNCFTISNSSSNYSNSSELDNEVGVIIGDQNLNTKDNNIKISKKKIKKKKIMRAKQLPIRKTMAKELREKARERARARTLEKLKSQMFIRDSACCSDDHQPNFTNINSSSSWSSPFETTGGEESAGTTTHQSYNNNNNPITSQFDSQFHQIFSSFDVILPKWSPSDDSTFNFLHQQHEFEDSDIFG</sequence>
<keyword evidence="4" id="KW-0238">DNA-binding</keyword>
<dbReference type="EMBL" id="CM002922">
    <property type="protein sequence ID" value="KGN64106.1"/>
    <property type="molecule type" value="Genomic_DNA"/>
</dbReference>
<dbReference type="InterPro" id="IPR005333">
    <property type="entry name" value="Transcription_factor_TCP"/>
</dbReference>
<feature type="region of interest" description="Disordered" evidence="7">
    <location>
        <begin position="279"/>
        <end position="313"/>
    </location>
</feature>
<evidence type="ECO:0000256" key="7">
    <source>
        <dbReference type="SAM" id="MobiDB-lite"/>
    </source>
</evidence>
<dbReference type="Gramene" id="KGN64106">
    <property type="protein sequence ID" value="KGN64106"/>
    <property type="gene ID" value="Csa_1G042180"/>
</dbReference>
<dbReference type="PROSITE" id="PS51369">
    <property type="entry name" value="TCP"/>
    <property type="match status" value="1"/>
</dbReference>
<dbReference type="Pfam" id="PF03634">
    <property type="entry name" value="TCP"/>
    <property type="match status" value="1"/>
</dbReference>
<dbReference type="PANTHER" id="PTHR31072:SF226">
    <property type="entry name" value="TRANSCRIPTION FACTOR TCP18"/>
    <property type="match status" value="1"/>
</dbReference>